<dbReference type="SUPFAM" id="SSF46689">
    <property type="entry name" value="Homeodomain-like"/>
    <property type="match status" value="1"/>
</dbReference>
<evidence type="ECO:0000313" key="4">
    <source>
        <dbReference type="EMBL" id="OHS96428.1"/>
    </source>
</evidence>
<dbReference type="GO" id="GO:0032991">
    <property type="term" value="C:protein-containing complex"/>
    <property type="evidence" value="ECO:0007669"/>
    <property type="project" value="UniProtKB-ARBA"/>
</dbReference>
<dbReference type="InterPro" id="IPR009057">
    <property type="entry name" value="Homeodomain-like_sf"/>
</dbReference>
<keyword evidence="5" id="KW-1185">Reference proteome</keyword>
<evidence type="ECO:0000256" key="2">
    <source>
        <dbReference type="SAM" id="MobiDB-lite"/>
    </source>
</evidence>
<name>A0A1J4JGR7_9EUKA</name>
<feature type="compositionally biased region" description="Polar residues" evidence="2">
    <location>
        <begin position="11"/>
        <end position="29"/>
    </location>
</feature>
<evidence type="ECO:0000313" key="5">
    <source>
        <dbReference type="Proteomes" id="UP000179807"/>
    </source>
</evidence>
<dbReference type="InterPro" id="IPR001005">
    <property type="entry name" value="SANT/Myb"/>
</dbReference>
<dbReference type="EMBL" id="MLAK01001177">
    <property type="protein sequence ID" value="OHS96428.1"/>
    <property type="molecule type" value="Genomic_DNA"/>
</dbReference>
<feature type="region of interest" description="Disordered" evidence="2">
    <location>
        <begin position="356"/>
        <end position="378"/>
    </location>
</feature>
<comment type="caution">
    <text evidence="4">The sequence shown here is derived from an EMBL/GenBank/DDBJ whole genome shotgun (WGS) entry which is preliminary data.</text>
</comment>
<dbReference type="GO" id="GO:0006357">
    <property type="term" value="P:regulation of transcription by RNA polymerase II"/>
    <property type="evidence" value="ECO:0007669"/>
    <property type="project" value="TreeGrafter"/>
</dbReference>
<feature type="domain" description="SANT" evidence="3">
    <location>
        <begin position="305"/>
        <end position="351"/>
    </location>
</feature>
<keyword evidence="1" id="KW-0175">Coiled coil</keyword>
<proteinExistence type="predicted"/>
<organism evidence="4 5">
    <name type="scientific">Tritrichomonas foetus</name>
    <dbReference type="NCBI Taxonomy" id="1144522"/>
    <lineage>
        <taxon>Eukaryota</taxon>
        <taxon>Metamonada</taxon>
        <taxon>Parabasalia</taxon>
        <taxon>Tritrichomonadida</taxon>
        <taxon>Tritrichomonadidae</taxon>
        <taxon>Tritrichomonas</taxon>
    </lineage>
</organism>
<dbReference type="InterPro" id="IPR051571">
    <property type="entry name" value="N-CoR_corepressor"/>
</dbReference>
<dbReference type="Pfam" id="PF00249">
    <property type="entry name" value="Myb_DNA-binding"/>
    <property type="match status" value="1"/>
</dbReference>
<dbReference type="PANTHER" id="PTHR13992">
    <property type="entry name" value="NUCLEAR RECEPTOR CO-REPRESSOR RELATED NCOR"/>
    <property type="match status" value="1"/>
</dbReference>
<dbReference type="GeneID" id="94846112"/>
<dbReference type="Proteomes" id="UP000179807">
    <property type="component" value="Unassembled WGS sequence"/>
</dbReference>
<dbReference type="PROSITE" id="PS51293">
    <property type="entry name" value="SANT"/>
    <property type="match status" value="1"/>
</dbReference>
<dbReference type="OrthoDB" id="10258692at2759"/>
<gene>
    <name evidence="4" type="ORF">TRFO_37407</name>
</gene>
<dbReference type="SMART" id="SM00717">
    <property type="entry name" value="SANT"/>
    <property type="match status" value="1"/>
</dbReference>
<dbReference type="PANTHER" id="PTHR13992:SF39">
    <property type="entry name" value="SMRTER, ISOFORM G"/>
    <property type="match status" value="1"/>
</dbReference>
<evidence type="ECO:0000256" key="1">
    <source>
        <dbReference type="SAM" id="Coils"/>
    </source>
</evidence>
<dbReference type="Gene3D" id="1.10.10.60">
    <property type="entry name" value="Homeodomain-like"/>
    <property type="match status" value="1"/>
</dbReference>
<dbReference type="GO" id="GO:0000785">
    <property type="term" value="C:chromatin"/>
    <property type="evidence" value="ECO:0007669"/>
    <property type="project" value="TreeGrafter"/>
</dbReference>
<protein>
    <submittedName>
        <fullName evidence="4">Myb-like DNA-binding domain containing protein</fullName>
    </submittedName>
</protein>
<reference evidence="4" key="1">
    <citation type="submission" date="2016-10" db="EMBL/GenBank/DDBJ databases">
        <authorList>
            <person name="Benchimol M."/>
            <person name="Almeida L.G."/>
            <person name="Vasconcelos A.T."/>
            <person name="Perreira-Neves A."/>
            <person name="Rosa I.A."/>
            <person name="Tasca T."/>
            <person name="Bogo M.R."/>
            <person name="de Souza W."/>
        </authorList>
    </citation>
    <scope>NUCLEOTIDE SEQUENCE [LARGE SCALE GENOMIC DNA]</scope>
    <source>
        <strain evidence="4">K</strain>
    </source>
</reference>
<dbReference type="InterPro" id="IPR017884">
    <property type="entry name" value="SANT_dom"/>
</dbReference>
<accession>A0A1J4JGR7</accession>
<dbReference type="AlphaFoldDB" id="A0A1J4JGR7"/>
<dbReference type="VEuPathDB" id="TrichDB:TRFO_37407"/>
<dbReference type="RefSeq" id="XP_068349565.1">
    <property type="nucleotide sequence ID" value="XM_068511408.1"/>
</dbReference>
<feature type="coiled-coil region" evidence="1">
    <location>
        <begin position="81"/>
        <end position="108"/>
    </location>
</feature>
<sequence>MTHIPPPILVSSDTNTKSLKPQGNAQNGPSPWLDIDSPQINRKSPIVRVIKALQLPGRSVSTFPVVVKKPNAAPFPALPAKNQIQEQKLKVEQEIQCARAELSSLIHQRNFYDGTTHALIPSGTSTQGVKEYHNLLISDTIIESVIAANRERKQESESTTLAESADSRYKCINDLPLYHKTIGEAQEYIAPIFAAHFESRELIKQKQESLTKFYVESNIANKVLRDKVDEYNARVDSVSENWPEEFPKNQKTKTEDENELLRWVAPDQPMLMTKIRLMTNCYYNTNGFVPDPVAAHDSFRNRISWSEDERKKFVSKYIQHPKKFKLIADALPLKTVKDVIEFYYVNRYTLSLKEKEGARRKRGGKKKVISEGSTKTTK</sequence>
<evidence type="ECO:0000259" key="3">
    <source>
        <dbReference type="PROSITE" id="PS51293"/>
    </source>
</evidence>
<feature type="compositionally biased region" description="Basic residues" evidence="2">
    <location>
        <begin position="358"/>
        <end position="367"/>
    </location>
</feature>
<dbReference type="GO" id="GO:0003677">
    <property type="term" value="F:DNA binding"/>
    <property type="evidence" value="ECO:0007669"/>
    <property type="project" value="UniProtKB-KW"/>
</dbReference>
<feature type="region of interest" description="Disordered" evidence="2">
    <location>
        <begin position="1"/>
        <end position="38"/>
    </location>
</feature>
<dbReference type="GO" id="GO:0005654">
    <property type="term" value="C:nucleoplasm"/>
    <property type="evidence" value="ECO:0007669"/>
    <property type="project" value="UniProtKB-ARBA"/>
</dbReference>